<dbReference type="Gene3D" id="3.40.50.720">
    <property type="entry name" value="NAD(P)-binding Rossmann-like Domain"/>
    <property type="match status" value="1"/>
</dbReference>
<reference evidence="3 4" key="1">
    <citation type="submission" date="2016-02" db="EMBL/GenBank/DDBJ databases">
        <authorList>
            <person name="Wen L."/>
            <person name="He K."/>
            <person name="Yang H."/>
        </authorList>
    </citation>
    <scope>NUCLEOTIDE SEQUENCE [LARGE SCALE GENOMIC DNA]</scope>
    <source>
        <strain evidence="3 4">CV41</strain>
    </source>
</reference>
<evidence type="ECO:0000313" key="3">
    <source>
        <dbReference type="EMBL" id="KXU37375.1"/>
    </source>
</evidence>
<gene>
    <name evidence="3" type="ORF">AXK12_01875</name>
</gene>
<dbReference type="PANTHER" id="PTHR44196:SF1">
    <property type="entry name" value="DEHYDROGENASE_REDUCTASE SDR FAMILY MEMBER 7B"/>
    <property type="match status" value="1"/>
</dbReference>
<dbReference type="EMBL" id="LSZP01000009">
    <property type="protein sequence ID" value="KXU37375.1"/>
    <property type="molecule type" value="Genomic_DNA"/>
</dbReference>
<dbReference type="GO" id="GO:0016491">
    <property type="term" value="F:oxidoreductase activity"/>
    <property type="evidence" value="ECO:0007669"/>
    <property type="project" value="UniProtKB-KW"/>
</dbReference>
<comment type="similarity">
    <text evidence="1">Belongs to the short-chain dehydrogenases/reductases (SDR) family.</text>
</comment>
<dbReference type="SUPFAM" id="SSF51735">
    <property type="entry name" value="NAD(P)-binding Rossmann-fold domains"/>
    <property type="match status" value="1"/>
</dbReference>
<accession>A0A139SRZ7</accession>
<dbReference type="InterPro" id="IPR036291">
    <property type="entry name" value="NAD(P)-bd_dom_sf"/>
</dbReference>
<dbReference type="GO" id="GO:0016020">
    <property type="term" value="C:membrane"/>
    <property type="evidence" value="ECO:0007669"/>
    <property type="project" value="TreeGrafter"/>
</dbReference>
<keyword evidence="4" id="KW-1185">Reference proteome</keyword>
<dbReference type="PRINTS" id="PR00081">
    <property type="entry name" value="GDHRDH"/>
</dbReference>
<dbReference type="Pfam" id="PF00106">
    <property type="entry name" value="adh_short"/>
    <property type="match status" value="1"/>
</dbReference>
<dbReference type="Proteomes" id="UP000071392">
    <property type="component" value="Unassembled WGS sequence"/>
</dbReference>
<evidence type="ECO:0000313" key="4">
    <source>
        <dbReference type="Proteomes" id="UP000071392"/>
    </source>
</evidence>
<keyword evidence="2" id="KW-0560">Oxidoreductase</keyword>
<dbReference type="PROSITE" id="PS00061">
    <property type="entry name" value="ADH_SHORT"/>
    <property type="match status" value="1"/>
</dbReference>
<comment type="caution">
    <text evidence="3">The sequence shown here is derived from an EMBL/GenBank/DDBJ whole genome shotgun (WGS) entry which is preliminary data.</text>
</comment>
<proteinExistence type="inferred from homology"/>
<protein>
    <submittedName>
        <fullName evidence="3">Glucose dehydrogenase</fullName>
    </submittedName>
</protein>
<dbReference type="InterPro" id="IPR020904">
    <property type="entry name" value="Sc_DH/Rdtase_CS"/>
</dbReference>
<dbReference type="CDD" id="cd05233">
    <property type="entry name" value="SDR_c"/>
    <property type="match status" value="1"/>
</dbReference>
<organism evidence="3 4">
    <name type="scientific">Cephaloticoccus capnophilus</name>
    <dbReference type="NCBI Taxonomy" id="1548208"/>
    <lineage>
        <taxon>Bacteria</taxon>
        <taxon>Pseudomonadati</taxon>
        <taxon>Verrucomicrobiota</taxon>
        <taxon>Opitutia</taxon>
        <taxon>Opitutales</taxon>
        <taxon>Opitutaceae</taxon>
        <taxon>Cephaloticoccus</taxon>
    </lineage>
</organism>
<dbReference type="STRING" id="1548208.AXK12_01875"/>
<dbReference type="PANTHER" id="PTHR44196">
    <property type="entry name" value="DEHYDROGENASE/REDUCTASE SDR FAMILY MEMBER 7B"/>
    <property type="match status" value="1"/>
</dbReference>
<sequence length="240" mass="25812">MKQSLSGKFAAITGATSGIGLATARTLIKAGATVVFIGRNEQVLNEVCDGRSALPLVADLSQPEHCEQLADRLLTLVPHIDIFHANAGVYVGGDLINASLEQIDQLLQVNVNAVIKNVRSIMPHMMERKTGDIIITSSLAAHCAVAWEPVYSASKWAINSFVQVMRRQLLPYGIRVGAVSPGPVDTPLVSDGPEGTLKQAKANGSIIEADLVADAILYMLTRPRCMTIRDMVIIPSRFDL</sequence>
<dbReference type="RefSeq" id="WP_068710962.1">
    <property type="nucleotide sequence ID" value="NZ_LSZP01000009.1"/>
</dbReference>
<dbReference type="InterPro" id="IPR002347">
    <property type="entry name" value="SDR_fam"/>
</dbReference>
<name>A0A139SRZ7_9BACT</name>
<evidence type="ECO:0000256" key="1">
    <source>
        <dbReference type="ARBA" id="ARBA00006484"/>
    </source>
</evidence>
<evidence type="ECO:0000256" key="2">
    <source>
        <dbReference type="ARBA" id="ARBA00023002"/>
    </source>
</evidence>
<dbReference type="AlphaFoldDB" id="A0A139SRZ7"/>